<accession>A0A6A5X6W5</accession>
<dbReference type="Proteomes" id="UP000799778">
    <property type="component" value="Unassembled WGS sequence"/>
</dbReference>
<reference evidence="1" key="1">
    <citation type="journal article" date="2020" name="Stud. Mycol.">
        <title>101 Dothideomycetes genomes: a test case for predicting lifestyles and emergence of pathogens.</title>
        <authorList>
            <person name="Haridas S."/>
            <person name="Albert R."/>
            <person name="Binder M."/>
            <person name="Bloem J."/>
            <person name="Labutti K."/>
            <person name="Salamov A."/>
            <person name="Andreopoulos B."/>
            <person name="Baker S."/>
            <person name="Barry K."/>
            <person name="Bills G."/>
            <person name="Bluhm B."/>
            <person name="Cannon C."/>
            <person name="Castanera R."/>
            <person name="Culley D."/>
            <person name="Daum C."/>
            <person name="Ezra D."/>
            <person name="Gonzalez J."/>
            <person name="Henrissat B."/>
            <person name="Kuo A."/>
            <person name="Liang C."/>
            <person name="Lipzen A."/>
            <person name="Lutzoni F."/>
            <person name="Magnuson J."/>
            <person name="Mondo S."/>
            <person name="Nolan M."/>
            <person name="Ohm R."/>
            <person name="Pangilinan J."/>
            <person name="Park H.-J."/>
            <person name="Ramirez L."/>
            <person name="Alfaro M."/>
            <person name="Sun H."/>
            <person name="Tritt A."/>
            <person name="Yoshinaga Y."/>
            <person name="Zwiers L.-H."/>
            <person name="Turgeon B."/>
            <person name="Goodwin S."/>
            <person name="Spatafora J."/>
            <person name="Crous P."/>
            <person name="Grigoriev I."/>
        </authorList>
    </citation>
    <scope>NUCLEOTIDE SEQUENCE</scope>
    <source>
        <strain evidence="1">CBS 175.79</strain>
    </source>
</reference>
<dbReference type="AlphaFoldDB" id="A0A6A5X6W5"/>
<keyword evidence="2" id="KW-1185">Reference proteome</keyword>
<protein>
    <submittedName>
        <fullName evidence="1">Uncharacterized protein</fullName>
    </submittedName>
</protein>
<dbReference type="EMBL" id="ML978082">
    <property type="protein sequence ID" value="KAF2008641.1"/>
    <property type="molecule type" value="Genomic_DNA"/>
</dbReference>
<gene>
    <name evidence="1" type="ORF">BU24DRAFT_468753</name>
</gene>
<evidence type="ECO:0000313" key="2">
    <source>
        <dbReference type="Proteomes" id="UP000799778"/>
    </source>
</evidence>
<organism evidence="1 2">
    <name type="scientific">Aaosphaeria arxii CBS 175.79</name>
    <dbReference type="NCBI Taxonomy" id="1450172"/>
    <lineage>
        <taxon>Eukaryota</taxon>
        <taxon>Fungi</taxon>
        <taxon>Dikarya</taxon>
        <taxon>Ascomycota</taxon>
        <taxon>Pezizomycotina</taxon>
        <taxon>Dothideomycetes</taxon>
        <taxon>Pleosporomycetidae</taxon>
        <taxon>Pleosporales</taxon>
        <taxon>Pleosporales incertae sedis</taxon>
        <taxon>Aaosphaeria</taxon>
    </lineage>
</organism>
<dbReference type="RefSeq" id="XP_033376980.1">
    <property type="nucleotide sequence ID" value="XM_033532552.1"/>
</dbReference>
<dbReference type="GeneID" id="54289949"/>
<sequence length="256" mass="29377">MDNNADTSGLLRTIQVLENDSSETIKKYEASIAAYEMKLRVSTMAIWKLNAQVVTLHQRLREQETSIADLGHQLHDHSLAALENKLACPASSSESQPKLQDYEGTASTLKDKIDKLNASMSERNRKLADRIRGYDITESNLRGQLHRKESILEYVQRINRNNTTTILSLRQQHSEKLQSKDTEIETPKLEVTTLRNGLDEAVQQNRETQDLLNYYRDEWKAARAPVISSQLVILKDRRDFKKDINKLANMLINSTR</sequence>
<name>A0A6A5X6W5_9PLEO</name>
<evidence type="ECO:0000313" key="1">
    <source>
        <dbReference type="EMBL" id="KAF2008641.1"/>
    </source>
</evidence>
<proteinExistence type="predicted"/>